<organism evidence="1 2">
    <name type="scientific">Lapillicoccus jejuensis</name>
    <dbReference type="NCBI Taxonomy" id="402171"/>
    <lineage>
        <taxon>Bacteria</taxon>
        <taxon>Bacillati</taxon>
        <taxon>Actinomycetota</taxon>
        <taxon>Actinomycetes</taxon>
        <taxon>Micrococcales</taxon>
        <taxon>Intrasporangiaceae</taxon>
        <taxon>Lapillicoccus</taxon>
    </lineage>
</organism>
<sequence length="246" mass="28055">MQRSWPNTVRRTVRRVTTWRPKHAGDATLDVSDLIRPYRYDVIVRASLFDRIDAERPTTDDLPDFAAQLRDHPYATWFREVELRRFFPWVLQDEAEVERMFVRRVGKALAVFTSVERHGFDADRPLTLRRVSLPAVTDSGLPVAHMLHVGDGGHRLALLLRSGVSLAPNMYRVDPRPHQVIDNTALLAPALGLTEEDWATFVGPHFVRTPVTGVDDLLQAVAAECPMRLEEVEQLSRTHLPARSRL</sequence>
<gene>
    <name evidence="1" type="ORF">FB458_2303</name>
</gene>
<protein>
    <submittedName>
        <fullName evidence="1">Uncharacterized protein</fullName>
    </submittedName>
</protein>
<reference evidence="1 2" key="1">
    <citation type="submission" date="2019-06" db="EMBL/GenBank/DDBJ databases">
        <title>Sequencing the genomes of 1000 actinobacteria strains.</title>
        <authorList>
            <person name="Klenk H.-P."/>
        </authorList>
    </citation>
    <scope>NUCLEOTIDE SEQUENCE [LARGE SCALE GENOMIC DNA]</scope>
    <source>
        <strain evidence="1 2">DSM 18607</strain>
    </source>
</reference>
<dbReference type="EMBL" id="VFMN01000001">
    <property type="protein sequence ID" value="TQJ09195.1"/>
    <property type="molecule type" value="Genomic_DNA"/>
</dbReference>
<dbReference type="OrthoDB" id="4866637at2"/>
<evidence type="ECO:0000313" key="2">
    <source>
        <dbReference type="Proteomes" id="UP000317893"/>
    </source>
</evidence>
<dbReference type="RefSeq" id="WP_141848604.1">
    <property type="nucleotide sequence ID" value="NZ_BAAAPR010000005.1"/>
</dbReference>
<evidence type="ECO:0000313" key="1">
    <source>
        <dbReference type="EMBL" id="TQJ09195.1"/>
    </source>
</evidence>
<comment type="caution">
    <text evidence="1">The sequence shown here is derived from an EMBL/GenBank/DDBJ whole genome shotgun (WGS) entry which is preliminary data.</text>
</comment>
<keyword evidence="2" id="KW-1185">Reference proteome</keyword>
<accession>A0A542E1J4</accession>
<dbReference type="AlphaFoldDB" id="A0A542E1J4"/>
<dbReference type="Proteomes" id="UP000317893">
    <property type="component" value="Unassembled WGS sequence"/>
</dbReference>
<proteinExistence type="predicted"/>
<name>A0A542E1J4_9MICO</name>